<feature type="region of interest" description="Disordered" evidence="1">
    <location>
        <begin position="185"/>
        <end position="223"/>
    </location>
</feature>
<feature type="compositionally biased region" description="Acidic residues" evidence="1">
    <location>
        <begin position="408"/>
        <end position="423"/>
    </location>
</feature>
<organism evidence="2 3">
    <name type="scientific">Tigriopus californicus</name>
    <name type="common">Marine copepod</name>
    <dbReference type="NCBI Taxonomy" id="6832"/>
    <lineage>
        <taxon>Eukaryota</taxon>
        <taxon>Metazoa</taxon>
        <taxon>Ecdysozoa</taxon>
        <taxon>Arthropoda</taxon>
        <taxon>Crustacea</taxon>
        <taxon>Multicrustacea</taxon>
        <taxon>Hexanauplia</taxon>
        <taxon>Copepoda</taxon>
        <taxon>Harpacticoida</taxon>
        <taxon>Harpacticidae</taxon>
        <taxon>Tigriopus</taxon>
    </lineage>
</organism>
<evidence type="ECO:0000313" key="2">
    <source>
        <dbReference type="EMBL" id="TRY70989.1"/>
    </source>
</evidence>
<accession>A0A553NZX0</accession>
<feature type="compositionally biased region" description="Low complexity" evidence="1">
    <location>
        <begin position="445"/>
        <end position="460"/>
    </location>
</feature>
<dbReference type="AlphaFoldDB" id="A0A553NZX0"/>
<feature type="compositionally biased region" description="Basic residues" evidence="1">
    <location>
        <begin position="360"/>
        <end position="369"/>
    </location>
</feature>
<feature type="compositionally biased region" description="Low complexity" evidence="1">
    <location>
        <begin position="382"/>
        <end position="391"/>
    </location>
</feature>
<comment type="caution">
    <text evidence="2">The sequence shown here is derived from an EMBL/GenBank/DDBJ whole genome shotgun (WGS) entry which is preliminary data.</text>
</comment>
<protein>
    <submittedName>
        <fullName evidence="2">Uncharacterized protein</fullName>
    </submittedName>
</protein>
<feature type="non-terminal residue" evidence="2">
    <location>
        <position position="460"/>
    </location>
</feature>
<proteinExistence type="predicted"/>
<name>A0A553NZX0_TIGCA</name>
<evidence type="ECO:0000313" key="3">
    <source>
        <dbReference type="Proteomes" id="UP000318571"/>
    </source>
</evidence>
<evidence type="ECO:0000256" key="1">
    <source>
        <dbReference type="SAM" id="MobiDB-lite"/>
    </source>
</evidence>
<keyword evidence="3" id="KW-1185">Reference proteome</keyword>
<feature type="compositionally biased region" description="Low complexity" evidence="1">
    <location>
        <begin position="190"/>
        <end position="212"/>
    </location>
</feature>
<feature type="compositionally biased region" description="Basic residues" evidence="1">
    <location>
        <begin position="270"/>
        <end position="281"/>
    </location>
</feature>
<dbReference type="EMBL" id="VCGU01000009">
    <property type="protein sequence ID" value="TRY70989.1"/>
    <property type="molecule type" value="Genomic_DNA"/>
</dbReference>
<feature type="region of interest" description="Disordered" evidence="1">
    <location>
        <begin position="360"/>
        <end position="460"/>
    </location>
</feature>
<dbReference type="Proteomes" id="UP000318571">
    <property type="component" value="Chromosome 9"/>
</dbReference>
<gene>
    <name evidence="2" type="ORF">TCAL_16457</name>
</gene>
<feature type="compositionally biased region" description="Polar residues" evidence="1">
    <location>
        <begin position="434"/>
        <end position="444"/>
    </location>
</feature>
<sequence length="460" mass="50235">MHSGHTHNGHGVEQPLIYDDAAINFISSNNLVNSGPVNRAPNVGVGGNAQNTYHVLPRNQMSIDSFQSSARGGFYPVPSEMETDTDSRIYEEVQQNQNDPYPPNTSTLLMATPKSSARFGPMRSDVSQSPTTTGKYSFSNTLELCHMVESPYSNVIDEQTHRAFSNGCPAPSNFDYSSVYYHPHQTNRTSSSTGISSSNSDQSSNLNLLNPLKPSMGSSGVSAPPRTPFIVRNESGAHLLNGSNLNMNRSQNNVRNHMGFLTSLLPNRLAKKGRRQRRRRGGTGEEIAPPAPTHQVWPNQFATGDSSWLMTSQPSVPPNMAPMANKSTLGRMPNPDDILPQEAWTDFTGAEDWSEALTMKRSRLKRNKQRPGPTKPLGSVANCDNVNNNPNLRPHSLGSQITSSGGDPDPDLDDDEEEEEESFEMSSPMLEAITPQNGNLRAFQSSTSNSNSSSNTSAQR</sequence>
<feature type="region of interest" description="Disordered" evidence="1">
    <location>
        <begin position="270"/>
        <end position="298"/>
    </location>
</feature>
<reference evidence="2 3" key="1">
    <citation type="journal article" date="2018" name="Nat. Ecol. Evol.">
        <title>Genomic signatures of mitonuclear coevolution across populations of Tigriopus californicus.</title>
        <authorList>
            <person name="Barreto F.S."/>
            <person name="Watson E.T."/>
            <person name="Lima T.G."/>
            <person name="Willett C.S."/>
            <person name="Edmands S."/>
            <person name="Li W."/>
            <person name="Burton R.S."/>
        </authorList>
    </citation>
    <scope>NUCLEOTIDE SEQUENCE [LARGE SCALE GENOMIC DNA]</scope>
    <source>
        <strain evidence="2 3">San Diego</strain>
    </source>
</reference>